<protein>
    <submittedName>
        <fullName evidence="2">Uncharacterized protein</fullName>
    </submittedName>
</protein>
<dbReference type="EMBL" id="ML991842">
    <property type="protein sequence ID" value="KAF2230378.1"/>
    <property type="molecule type" value="Genomic_DNA"/>
</dbReference>
<accession>A0A6A6GXQ6</accession>
<dbReference type="OrthoDB" id="185373at2759"/>
<proteinExistence type="predicted"/>
<keyword evidence="3" id="KW-1185">Reference proteome</keyword>
<gene>
    <name evidence="2" type="ORF">EV356DRAFT_570377</name>
</gene>
<feature type="region of interest" description="Disordered" evidence="1">
    <location>
        <begin position="29"/>
        <end position="63"/>
    </location>
</feature>
<evidence type="ECO:0000256" key="1">
    <source>
        <dbReference type="SAM" id="MobiDB-lite"/>
    </source>
</evidence>
<sequence>MLKAFYNLQLHRPHLQNLKQISLAKPFSSSRRSFAEEPQSPGKNGTEATASPGHKQGGHGRVKVLNSTAGSSTISDEGGVLRARHKNGSRYRKVKYDGTVRPELDTSQEKAVLASNAAIEAACATEDLGTVMSVYGSALPLISKRHTKDIAQLIHNSFRKAKQNDDDLSSLLEFMSKVIHDLKSGQLAPHPWAVIHLLSAFKELGRFEEGISLWNGVAGKDDRYVIPSTYGVLIELLSERGDPLDKLEELFQIGLRSHPDSFAEYHLAPNAILGDRAKRNATVHLPLALLQGIYTARMQHGDMRNGYLALDTALRLAPEPFPSRYLHYPILHRPAPEAYAAFILACRMGVNLGPGLLNILLSKMNAMFAPLFADYDSIRRKQKVARGMIEAFTAFITVGGRLSSRHLASLCVAIGSTIWEGENTDAQQVQDHSQATEAIGSMITSIIDLSSELNIPLDTRTLSSMVTTASKLGSSYVHAVLQYVSSHDLQPDLYLCRAMLLSAGVLKDADLLEQSWKQVVQLHRDAPHSTKRAWVCFARACQSAGFLRFGHDELSRSSKALPIDDHVREECREILNKPVDPNPHYLLREQTGKLARVNMDLCKLVESLVTRLRSGEPLAERLPETFLQDDRADHPINESQHESIYNDLTADPYSPDDSTVDVNTMGIPLDKLRYENWKSINALIYEATHNQLWSECAPTPTLSEAKDFVLKLRGMS</sequence>
<evidence type="ECO:0000313" key="2">
    <source>
        <dbReference type="EMBL" id="KAF2230378.1"/>
    </source>
</evidence>
<organism evidence="2 3">
    <name type="scientific">Viridothelium virens</name>
    <name type="common">Speckled blister lichen</name>
    <name type="synonym">Trypethelium virens</name>
    <dbReference type="NCBI Taxonomy" id="1048519"/>
    <lineage>
        <taxon>Eukaryota</taxon>
        <taxon>Fungi</taxon>
        <taxon>Dikarya</taxon>
        <taxon>Ascomycota</taxon>
        <taxon>Pezizomycotina</taxon>
        <taxon>Dothideomycetes</taxon>
        <taxon>Dothideomycetes incertae sedis</taxon>
        <taxon>Trypetheliales</taxon>
        <taxon>Trypetheliaceae</taxon>
        <taxon>Viridothelium</taxon>
    </lineage>
</organism>
<name>A0A6A6GXQ6_VIRVR</name>
<dbReference type="AlphaFoldDB" id="A0A6A6GXQ6"/>
<reference evidence="2" key="1">
    <citation type="journal article" date="2020" name="Stud. Mycol.">
        <title>101 Dothideomycetes genomes: a test case for predicting lifestyles and emergence of pathogens.</title>
        <authorList>
            <person name="Haridas S."/>
            <person name="Albert R."/>
            <person name="Binder M."/>
            <person name="Bloem J."/>
            <person name="Labutti K."/>
            <person name="Salamov A."/>
            <person name="Andreopoulos B."/>
            <person name="Baker S."/>
            <person name="Barry K."/>
            <person name="Bills G."/>
            <person name="Bluhm B."/>
            <person name="Cannon C."/>
            <person name="Castanera R."/>
            <person name="Culley D."/>
            <person name="Daum C."/>
            <person name="Ezra D."/>
            <person name="Gonzalez J."/>
            <person name="Henrissat B."/>
            <person name="Kuo A."/>
            <person name="Liang C."/>
            <person name="Lipzen A."/>
            <person name="Lutzoni F."/>
            <person name="Magnuson J."/>
            <person name="Mondo S."/>
            <person name="Nolan M."/>
            <person name="Ohm R."/>
            <person name="Pangilinan J."/>
            <person name="Park H.-J."/>
            <person name="Ramirez L."/>
            <person name="Alfaro M."/>
            <person name="Sun H."/>
            <person name="Tritt A."/>
            <person name="Yoshinaga Y."/>
            <person name="Zwiers L.-H."/>
            <person name="Turgeon B."/>
            <person name="Goodwin S."/>
            <person name="Spatafora J."/>
            <person name="Crous P."/>
            <person name="Grigoriev I."/>
        </authorList>
    </citation>
    <scope>NUCLEOTIDE SEQUENCE</scope>
    <source>
        <strain evidence="2">Tuck. ex Michener</strain>
    </source>
</reference>
<dbReference type="Proteomes" id="UP000800092">
    <property type="component" value="Unassembled WGS sequence"/>
</dbReference>
<evidence type="ECO:0000313" key="3">
    <source>
        <dbReference type="Proteomes" id="UP000800092"/>
    </source>
</evidence>